<keyword evidence="4" id="KW-1185">Reference proteome</keyword>
<proteinExistence type="predicted"/>
<evidence type="ECO:0000256" key="2">
    <source>
        <dbReference type="SAM" id="Phobius"/>
    </source>
</evidence>
<evidence type="ECO:0000313" key="3">
    <source>
        <dbReference type="EMBL" id="GIJ59145.1"/>
    </source>
</evidence>
<feature type="region of interest" description="Disordered" evidence="1">
    <location>
        <begin position="325"/>
        <end position="469"/>
    </location>
</feature>
<keyword evidence="2" id="KW-0812">Transmembrane</keyword>
<keyword evidence="2" id="KW-0472">Membrane</keyword>
<name>A0A8J3ZCF5_9ACTN</name>
<dbReference type="EMBL" id="BOPG01000044">
    <property type="protein sequence ID" value="GIJ59145.1"/>
    <property type="molecule type" value="Genomic_DNA"/>
</dbReference>
<feature type="compositionally biased region" description="Gly residues" evidence="1">
    <location>
        <begin position="334"/>
        <end position="344"/>
    </location>
</feature>
<sequence>MDWLFEGMLAALGGAAGQLITALWDLLDAGMFISPDASQLPQVAALSNRSTLIVNACFVLAVITAGATVMTHGSIQVRYGIGELAPRLLLGFLGANFATPLCRGLVAGANSLTEALTGDSLRSQDSFKHILRVLNTARIDTTSALLLAVLGLIVAGLTGMLVILWLARLGVLIVWFGVAPLALACHATPFTDPIARLWWRTGLGCLATVTLQALALHVTVDIFLDPDANLAALGLPADSNNMINLFIVCCLLWVVVRIPALVRRHVSSGGDGGGAVTMARVLLMQAVTAIARVPVGGRAAASAARRGRGAMNPPGSVATTIIPFWKSRMPRPTPGGGGAAGLATGGRRSTSASSAAGASTGSTPRSTPRSTRPPIRAAGVTATSPPTGPRPVIPPGVNPATAMPKTRPVRPPVTGPWNRPSMRGAGVTPPPAAPRQVVPPGLNPATAMPKVRPVRPPVTGPWNRSPRRP</sequence>
<feature type="transmembrane region" description="Helical" evidence="2">
    <location>
        <begin position="172"/>
        <end position="191"/>
    </location>
</feature>
<feature type="transmembrane region" description="Helical" evidence="2">
    <location>
        <begin position="144"/>
        <end position="166"/>
    </location>
</feature>
<accession>A0A8J3ZCF5</accession>
<protein>
    <recommendedName>
        <fullName evidence="5">TrbL/VirB6 plasmid conjugal transfer protein</fullName>
    </recommendedName>
</protein>
<evidence type="ECO:0008006" key="5">
    <source>
        <dbReference type="Google" id="ProtNLM"/>
    </source>
</evidence>
<dbReference type="Proteomes" id="UP000612585">
    <property type="component" value="Unassembled WGS sequence"/>
</dbReference>
<keyword evidence="2" id="KW-1133">Transmembrane helix</keyword>
<organism evidence="3 4">
    <name type="scientific">Virgisporangium aurantiacum</name>
    <dbReference type="NCBI Taxonomy" id="175570"/>
    <lineage>
        <taxon>Bacteria</taxon>
        <taxon>Bacillati</taxon>
        <taxon>Actinomycetota</taxon>
        <taxon>Actinomycetes</taxon>
        <taxon>Micromonosporales</taxon>
        <taxon>Micromonosporaceae</taxon>
        <taxon>Virgisporangium</taxon>
    </lineage>
</organism>
<feature type="transmembrane region" description="Helical" evidence="2">
    <location>
        <begin position="53"/>
        <end position="71"/>
    </location>
</feature>
<feature type="compositionally biased region" description="Pro residues" evidence="1">
    <location>
        <begin position="386"/>
        <end position="397"/>
    </location>
</feature>
<dbReference type="AlphaFoldDB" id="A0A8J3ZCF5"/>
<gene>
    <name evidence="3" type="ORF">Vau01_066610</name>
</gene>
<reference evidence="3" key="1">
    <citation type="submission" date="2021-01" db="EMBL/GenBank/DDBJ databases">
        <title>Whole genome shotgun sequence of Virgisporangium aurantiacum NBRC 16421.</title>
        <authorList>
            <person name="Komaki H."/>
            <person name="Tamura T."/>
        </authorList>
    </citation>
    <scope>NUCLEOTIDE SEQUENCE</scope>
    <source>
        <strain evidence="3">NBRC 16421</strain>
    </source>
</reference>
<feature type="transmembrane region" description="Helical" evidence="2">
    <location>
        <begin position="243"/>
        <end position="262"/>
    </location>
</feature>
<evidence type="ECO:0000313" key="4">
    <source>
        <dbReference type="Proteomes" id="UP000612585"/>
    </source>
</evidence>
<comment type="caution">
    <text evidence="3">The sequence shown here is derived from an EMBL/GenBank/DDBJ whole genome shotgun (WGS) entry which is preliminary data.</text>
</comment>
<feature type="transmembrane region" description="Helical" evidence="2">
    <location>
        <begin position="203"/>
        <end position="223"/>
    </location>
</feature>
<feature type="compositionally biased region" description="Low complexity" evidence="1">
    <location>
        <begin position="345"/>
        <end position="378"/>
    </location>
</feature>
<dbReference type="RefSeq" id="WP_204000851.1">
    <property type="nucleotide sequence ID" value="NZ_BOPG01000044.1"/>
</dbReference>
<evidence type="ECO:0000256" key="1">
    <source>
        <dbReference type="SAM" id="MobiDB-lite"/>
    </source>
</evidence>